<reference evidence="3" key="1">
    <citation type="submission" date="2017-11" db="EMBL/GenBank/DDBJ databases">
        <authorList>
            <person name="Zhu W."/>
        </authorList>
    </citation>
    <scope>NUCLEOTIDE SEQUENCE [LARGE SCALE GENOMIC DNA]</scope>
    <source>
        <strain evidence="3">CAU 1051</strain>
    </source>
</reference>
<dbReference type="EMBL" id="PIOD01000016">
    <property type="protein sequence ID" value="RDW16752.1"/>
    <property type="molecule type" value="Genomic_DNA"/>
</dbReference>
<evidence type="ECO:0000313" key="3">
    <source>
        <dbReference type="Proteomes" id="UP000256520"/>
    </source>
</evidence>
<dbReference type="Pfam" id="PF07883">
    <property type="entry name" value="Cupin_2"/>
    <property type="match status" value="1"/>
</dbReference>
<dbReference type="Proteomes" id="UP000256520">
    <property type="component" value="Unassembled WGS sequence"/>
</dbReference>
<evidence type="ECO:0000313" key="2">
    <source>
        <dbReference type="EMBL" id="RDW16752.1"/>
    </source>
</evidence>
<sequence length="189" mass="21382">MYVVPNMYPYPYPYYINATVYSYIPRQPMYWGFIDEIAYDERISYLQPSNDESIGLKDYGKGPSIVNIDKAVEKNNTFRTVLWTGNHLQVALMSLNVGEDIGMEVHPAVDQFLRIEDGQGIVQIGDKKGKLYIQEKVSDGDAIMVPAGKWHNLINTGDKDLKLYTIYAPPEHPLGNVHKTKADAMAAHN</sequence>
<dbReference type="CDD" id="cd02223">
    <property type="entry name" value="cupin_Bh2720-like"/>
    <property type="match status" value="1"/>
</dbReference>
<dbReference type="SUPFAM" id="SSF51182">
    <property type="entry name" value="RmlC-like cupins"/>
    <property type="match status" value="1"/>
</dbReference>
<accession>A0A3D8PM54</accession>
<proteinExistence type="predicted"/>
<dbReference type="AlphaFoldDB" id="A0A3D8PM54"/>
<comment type="caution">
    <text evidence="2">The sequence shown here is derived from an EMBL/GenBank/DDBJ whole genome shotgun (WGS) entry which is preliminary data.</text>
</comment>
<keyword evidence="3" id="KW-1185">Reference proteome</keyword>
<name>A0A3D8PM54_9BACI</name>
<dbReference type="PANTHER" id="PTHR43346">
    <property type="entry name" value="LIGAND BINDING DOMAIN PROTEIN, PUTATIVE (AFU_ORTHOLOGUE AFUA_6G14370)-RELATED"/>
    <property type="match status" value="1"/>
</dbReference>
<dbReference type="InterPro" id="IPR013096">
    <property type="entry name" value="Cupin_2"/>
</dbReference>
<dbReference type="InterPro" id="IPR052538">
    <property type="entry name" value="Flavonoid_dioxygenase-like"/>
</dbReference>
<dbReference type="InterPro" id="IPR011051">
    <property type="entry name" value="RmlC_Cupin_sf"/>
</dbReference>
<feature type="domain" description="Cupin type-2" evidence="1">
    <location>
        <begin position="92"/>
        <end position="167"/>
    </location>
</feature>
<protein>
    <submittedName>
        <fullName evidence="2">Cupin domain-containing protein</fullName>
    </submittedName>
</protein>
<dbReference type="Gene3D" id="2.60.120.10">
    <property type="entry name" value="Jelly Rolls"/>
    <property type="match status" value="1"/>
</dbReference>
<gene>
    <name evidence="2" type="ORF">CWR45_14090</name>
</gene>
<dbReference type="InterPro" id="IPR014710">
    <property type="entry name" value="RmlC-like_jellyroll"/>
</dbReference>
<dbReference type="PANTHER" id="PTHR43346:SF1">
    <property type="entry name" value="QUERCETIN 2,3-DIOXYGENASE-RELATED"/>
    <property type="match status" value="1"/>
</dbReference>
<dbReference type="OrthoDB" id="3231985at2"/>
<dbReference type="RefSeq" id="WP_115750507.1">
    <property type="nucleotide sequence ID" value="NZ_PIOD01000016.1"/>
</dbReference>
<evidence type="ECO:0000259" key="1">
    <source>
        <dbReference type="Pfam" id="PF07883"/>
    </source>
</evidence>
<organism evidence="2 3">
    <name type="scientific">Oceanobacillus chungangensis</name>
    <dbReference type="NCBI Taxonomy" id="1229152"/>
    <lineage>
        <taxon>Bacteria</taxon>
        <taxon>Bacillati</taxon>
        <taxon>Bacillota</taxon>
        <taxon>Bacilli</taxon>
        <taxon>Bacillales</taxon>
        <taxon>Bacillaceae</taxon>
        <taxon>Oceanobacillus</taxon>
    </lineage>
</organism>